<dbReference type="PANTHER" id="PTHR31435:SF10">
    <property type="entry name" value="BSR4717 PROTEIN"/>
    <property type="match status" value="1"/>
</dbReference>
<dbReference type="AlphaFoldDB" id="L7VU87"/>
<dbReference type="SUPFAM" id="SSF55729">
    <property type="entry name" value="Acyl-CoA N-acyltransferases (Nat)"/>
    <property type="match status" value="1"/>
</dbReference>
<dbReference type="InterPro" id="IPR045057">
    <property type="entry name" value="Gcn5-rel_NAT"/>
</dbReference>
<evidence type="ECO:0000259" key="1">
    <source>
        <dbReference type="PROSITE" id="PS51729"/>
    </source>
</evidence>
<reference evidence="2" key="1">
    <citation type="submission" date="2012-09" db="EMBL/GenBank/DDBJ databases">
        <title>Metagenomic Characterization of a Microbial Community in Wastewater Detects High Levels of Antibiotic Resistance.</title>
        <authorList>
            <person name="Abrams M."/>
            <person name="Caldwell A."/>
            <person name="Vandaei E."/>
            <person name="Lee W."/>
            <person name="Perrott J."/>
            <person name="Khan S.Y."/>
            <person name="Ta J."/>
            <person name="Romero D."/>
            <person name="Nguyen V."/>
            <person name="Pourmand N."/>
            <person name="Ouverney C.C."/>
        </authorList>
    </citation>
    <scope>NUCLEOTIDE SEQUENCE</scope>
</reference>
<proteinExistence type="predicted"/>
<dbReference type="PROSITE" id="PS51729">
    <property type="entry name" value="GNAT_YJDJ"/>
    <property type="match status" value="1"/>
</dbReference>
<dbReference type="InterPro" id="IPR031165">
    <property type="entry name" value="GNAT_YJDJ"/>
</dbReference>
<name>L7VU87_9BACT</name>
<dbReference type="CDD" id="cd04301">
    <property type="entry name" value="NAT_SF"/>
    <property type="match status" value="1"/>
</dbReference>
<dbReference type="PANTHER" id="PTHR31435">
    <property type="entry name" value="PROTEIN NATD1"/>
    <property type="match status" value="1"/>
</dbReference>
<dbReference type="Gene3D" id="3.40.630.30">
    <property type="match status" value="1"/>
</dbReference>
<accession>L7VU87</accession>
<sequence length="96" mass="10140">MPVEVAHAPERSEFVALDETGQVGVLVYSLADGVIDLQHTVVQPAAGGRGIGSDLVVAALEFARAEGLRVIPTCPFVPAVIARHPDYADLVRPTPR</sequence>
<feature type="domain" description="N-acetyltransferase" evidence="1">
    <location>
        <begin position="6"/>
        <end position="92"/>
    </location>
</feature>
<evidence type="ECO:0000313" key="2">
    <source>
        <dbReference type="EMBL" id="AGC71004.1"/>
    </source>
</evidence>
<protein>
    <recommendedName>
        <fullName evidence="1">N-acetyltransferase domain-containing protein</fullName>
    </recommendedName>
</protein>
<dbReference type="Pfam" id="PF14542">
    <property type="entry name" value="Acetyltransf_CG"/>
    <property type="match status" value="1"/>
</dbReference>
<dbReference type="EMBL" id="JX649859">
    <property type="protein sequence ID" value="AGC71004.1"/>
    <property type="molecule type" value="Genomic_DNA"/>
</dbReference>
<organism evidence="2">
    <name type="scientific">uncultured bacterium A1Q1_fos_2107</name>
    <dbReference type="NCBI Taxonomy" id="1256562"/>
    <lineage>
        <taxon>Bacteria</taxon>
        <taxon>environmental samples</taxon>
    </lineage>
</organism>
<dbReference type="InterPro" id="IPR016181">
    <property type="entry name" value="Acyl_CoA_acyltransferase"/>
</dbReference>